<evidence type="ECO:0000313" key="2">
    <source>
        <dbReference type="EMBL" id="JAD47121.1"/>
    </source>
</evidence>
<proteinExistence type="predicted"/>
<name>A0A0A9A7T8_ARUDO</name>
<feature type="transmembrane region" description="Helical" evidence="1">
    <location>
        <begin position="6"/>
        <end position="24"/>
    </location>
</feature>
<evidence type="ECO:0000256" key="1">
    <source>
        <dbReference type="SAM" id="Phobius"/>
    </source>
</evidence>
<dbReference type="EMBL" id="GBRH01250774">
    <property type="protein sequence ID" value="JAD47121.1"/>
    <property type="molecule type" value="Transcribed_RNA"/>
</dbReference>
<protein>
    <submittedName>
        <fullName evidence="2">Uncharacterized protein</fullName>
    </submittedName>
</protein>
<keyword evidence="1" id="KW-1133">Transmembrane helix</keyword>
<organism evidence="2">
    <name type="scientific">Arundo donax</name>
    <name type="common">Giant reed</name>
    <name type="synonym">Donax arundinaceus</name>
    <dbReference type="NCBI Taxonomy" id="35708"/>
    <lineage>
        <taxon>Eukaryota</taxon>
        <taxon>Viridiplantae</taxon>
        <taxon>Streptophyta</taxon>
        <taxon>Embryophyta</taxon>
        <taxon>Tracheophyta</taxon>
        <taxon>Spermatophyta</taxon>
        <taxon>Magnoliopsida</taxon>
        <taxon>Liliopsida</taxon>
        <taxon>Poales</taxon>
        <taxon>Poaceae</taxon>
        <taxon>PACMAD clade</taxon>
        <taxon>Arundinoideae</taxon>
        <taxon>Arundineae</taxon>
        <taxon>Arundo</taxon>
    </lineage>
</organism>
<accession>A0A0A9A7T8</accession>
<sequence length="25" mass="3027">MAMLQFLHFFLVLCFCCLVQLVMYL</sequence>
<dbReference type="AlphaFoldDB" id="A0A0A9A7T8"/>
<keyword evidence="1" id="KW-0472">Membrane</keyword>
<reference evidence="2" key="1">
    <citation type="submission" date="2014-09" db="EMBL/GenBank/DDBJ databases">
        <authorList>
            <person name="Magalhaes I.L.F."/>
            <person name="Oliveira U."/>
            <person name="Santos F.R."/>
            <person name="Vidigal T.H.D.A."/>
            <person name="Brescovit A.D."/>
            <person name="Santos A.J."/>
        </authorList>
    </citation>
    <scope>NUCLEOTIDE SEQUENCE</scope>
    <source>
        <tissue evidence="2">Shoot tissue taken approximately 20 cm above the soil surface</tissue>
    </source>
</reference>
<keyword evidence="1" id="KW-0812">Transmembrane</keyword>
<reference evidence="2" key="2">
    <citation type="journal article" date="2015" name="Data Brief">
        <title>Shoot transcriptome of the giant reed, Arundo donax.</title>
        <authorList>
            <person name="Barrero R.A."/>
            <person name="Guerrero F.D."/>
            <person name="Moolhuijzen P."/>
            <person name="Goolsby J.A."/>
            <person name="Tidwell J."/>
            <person name="Bellgard S.E."/>
            <person name="Bellgard M.I."/>
        </authorList>
    </citation>
    <scope>NUCLEOTIDE SEQUENCE</scope>
    <source>
        <tissue evidence="2">Shoot tissue taken approximately 20 cm above the soil surface</tissue>
    </source>
</reference>